<keyword evidence="3" id="KW-1185">Reference proteome</keyword>
<dbReference type="SMART" id="SM01131">
    <property type="entry name" value="DHHA2"/>
    <property type="match status" value="1"/>
</dbReference>
<dbReference type="GO" id="GO:0005737">
    <property type="term" value="C:cytoplasm"/>
    <property type="evidence" value="ECO:0007669"/>
    <property type="project" value="InterPro"/>
</dbReference>
<dbReference type="Gene3D" id="3.90.1640.10">
    <property type="entry name" value="inorganic pyrophosphatase (n-terminal core)"/>
    <property type="match status" value="1"/>
</dbReference>
<reference evidence="2 3" key="1">
    <citation type="submission" date="2020-12" db="EMBL/GenBank/DDBJ databases">
        <title>Metabolic potential, ecology and presence of endohyphal bacteria is reflected in genomic diversity of Mucoromycotina.</title>
        <authorList>
            <person name="Muszewska A."/>
            <person name="Okrasinska A."/>
            <person name="Steczkiewicz K."/>
            <person name="Drgas O."/>
            <person name="Orlowska M."/>
            <person name="Perlinska-Lenart U."/>
            <person name="Aleksandrzak-Piekarczyk T."/>
            <person name="Szatraj K."/>
            <person name="Zielenkiewicz U."/>
            <person name="Pilsyk S."/>
            <person name="Malc E."/>
            <person name="Mieczkowski P."/>
            <person name="Kruszewska J.S."/>
            <person name="Biernat P."/>
            <person name="Pawlowska J."/>
        </authorList>
    </citation>
    <scope>NUCLEOTIDE SEQUENCE [LARGE SCALE GENOMIC DNA]</scope>
    <source>
        <strain evidence="2 3">CBS 142.35</strain>
    </source>
</reference>
<dbReference type="EMBL" id="JAEPRB010000312">
    <property type="protein sequence ID" value="KAG2217265.1"/>
    <property type="molecule type" value="Genomic_DNA"/>
</dbReference>
<dbReference type="GO" id="GO:0004309">
    <property type="term" value="F:exopolyphosphatase activity"/>
    <property type="evidence" value="ECO:0007669"/>
    <property type="project" value="TreeGrafter"/>
</dbReference>
<proteinExistence type="predicted"/>
<protein>
    <recommendedName>
        <fullName evidence="1">DHHA2 domain-containing protein</fullName>
    </recommendedName>
</protein>
<dbReference type="OrthoDB" id="374045at2759"/>
<dbReference type="InterPro" id="IPR038763">
    <property type="entry name" value="DHH_sf"/>
</dbReference>
<name>A0A8H7VEA1_9FUNG</name>
<sequence length="370" mass="41872">MANINQFLDSVKESLNKINDDKSIFIVTGNDSADSIISALLFSYIANQQSDALYIPLVKVPLVDLELRPEVGFVLESAGVNYKKLICIDHIDLTALYNASARVILVDHNRLTFPFDETKWNDRVDGVLDHHIDEGLFTDITLRIVTMVGSCTSLVVLQFPDAFQYGNDKSTLCQLAIAPILVDTINLRWEFGKTTTTDVQAYDIVRLSASADLTYDAIEQVKGRVQHLCIRDLLRKDYKEWVVDGYRIGTSSLPWDFHSWVERDGAKDIVDKTQEYIRERQLDMEIILTGYNGEDGQYKRELGFFVSDSALLPVKSILENDDNVGLKPLNLIHTQNSSGVAFYNQGNIKMSRKQIWPLVQSIISEKIEAK</sequence>
<evidence type="ECO:0000313" key="3">
    <source>
        <dbReference type="Proteomes" id="UP000646827"/>
    </source>
</evidence>
<feature type="domain" description="DHHA2" evidence="1">
    <location>
        <begin position="215"/>
        <end position="363"/>
    </location>
</feature>
<dbReference type="Gene3D" id="3.10.310.20">
    <property type="entry name" value="DHHA2 domain"/>
    <property type="match status" value="1"/>
</dbReference>
<accession>A0A8H7VEA1</accession>
<dbReference type="AlphaFoldDB" id="A0A8H7VEA1"/>
<dbReference type="Proteomes" id="UP000646827">
    <property type="component" value="Unassembled WGS sequence"/>
</dbReference>
<dbReference type="PANTHER" id="PTHR12112">
    <property type="entry name" value="BNIP - RELATED"/>
    <property type="match status" value="1"/>
</dbReference>
<organism evidence="2 3">
    <name type="scientific">Circinella minor</name>
    <dbReference type="NCBI Taxonomy" id="1195481"/>
    <lineage>
        <taxon>Eukaryota</taxon>
        <taxon>Fungi</taxon>
        <taxon>Fungi incertae sedis</taxon>
        <taxon>Mucoromycota</taxon>
        <taxon>Mucoromycotina</taxon>
        <taxon>Mucoromycetes</taxon>
        <taxon>Mucorales</taxon>
        <taxon>Lichtheimiaceae</taxon>
        <taxon>Circinella</taxon>
    </lineage>
</organism>
<dbReference type="InterPro" id="IPR004097">
    <property type="entry name" value="DHHA2"/>
</dbReference>
<dbReference type="PANTHER" id="PTHR12112:SF39">
    <property type="entry name" value="EG:152A3.5 PROTEIN (FBGN0003116_PN PROTEIN)"/>
    <property type="match status" value="1"/>
</dbReference>
<gene>
    <name evidence="2" type="ORF">INT45_009305</name>
</gene>
<dbReference type="SUPFAM" id="SSF64182">
    <property type="entry name" value="DHH phosphoesterases"/>
    <property type="match status" value="1"/>
</dbReference>
<evidence type="ECO:0000259" key="1">
    <source>
        <dbReference type="SMART" id="SM01131"/>
    </source>
</evidence>
<evidence type="ECO:0000313" key="2">
    <source>
        <dbReference type="EMBL" id="KAG2217265.1"/>
    </source>
</evidence>
<comment type="caution">
    <text evidence="2">The sequence shown here is derived from an EMBL/GenBank/DDBJ whole genome shotgun (WGS) entry which is preliminary data.</text>
</comment>
<dbReference type="Pfam" id="PF02833">
    <property type="entry name" value="DHHA2"/>
    <property type="match status" value="1"/>
</dbReference>
<dbReference type="InterPro" id="IPR038222">
    <property type="entry name" value="DHHA2_dom_sf"/>
</dbReference>